<dbReference type="InterPro" id="IPR018022">
    <property type="entry name" value="IPT"/>
</dbReference>
<dbReference type="EMBL" id="ARZA01000090">
    <property type="protein sequence ID" value="EOD01049.1"/>
    <property type="molecule type" value="Genomic_DNA"/>
</dbReference>
<dbReference type="PATRIC" id="fig|1304284.3.peg.870"/>
<feature type="binding site" evidence="10">
    <location>
        <begin position="11"/>
        <end position="18"/>
    </location>
    <ligand>
        <name>ATP</name>
        <dbReference type="ChEBI" id="CHEBI:30616"/>
    </ligand>
</feature>
<organism evidence="14 15">
    <name type="scientific">Caldisalinibacter kiritimatiensis</name>
    <dbReference type="NCBI Taxonomy" id="1304284"/>
    <lineage>
        <taxon>Bacteria</taxon>
        <taxon>Bacillati</taxon>
        <taxon>Bacillota</taxon>
        <taxon>Tissierellia</taxon>
        <taxon>Tissierellales</taxon>
        <taxon>Thermohalobacteraceae</taxon>
        <taxon>Caldisalinibacter</taxon>
    </lineage>
</organism>
<dbReference type="SUPFAM" id="SSF52540">
    <property type="entry name" value="P-loop containing nucleoside triphosphate hydrolases"/>
    <property type="match status" value="2"/>
</dbReference>
<keyword evidence="7 10" id="KW-0067">ATP-binding</keyword>
<comment type="caution">
    <text evidence="10">Lacks conserved residue(s) required for the propagation of feature annotation.</text>
</comment>
<feature type="site" description="Interaction with substrate tRNA" evidence="10">
    <location>
        <position position="102"/>
    </location>
</feature>
<evidence type="ECO:0000256" key="1">
    <source>
        <dbReference type="ARBA" id="ARBA00001946"/>
    </source>
</evidence>
<dbReference type="Pfam" id="PF01715">
    <property type="entry name" value="IPPT"/>
    <property type="match status" value="1"/>
</dbReference>
<evidence type="ECO:0000256" key="6">
    <source>
        <dbReference type="ARBA" id="ARBA00022741"/>
    </source>
</evidence>
<comment type="subunit">
    <text evidence="10">Monomer.</text>
</comment>
<dbReference type="PANTHER" id="PTHR11088">
    <property type="entry name" value="TRNA DIMETHYLALLYLTRANSFERASE"/>
    <property type="match status" value="1"/>
</dbReference>
<reference evidence="14 15" key="1">
    <citation type="journal article" date="2015" name="Geomicrobiol. J.">
        <title>Caldisalinibacter kiritimatiensis gen. nov., sp. nov., a moderately thermohalophilic thiosulfate-reducing bacterium from a hypersaline microbial mat.</title>
        <authorList>
            <person name="Ben Hania W."/>
            <person name="Joseph M."/>
            <person name="Fiebig A."/>
            <person name="Bunk B."/>
            <person name="Klenk H.-P."/>
            <person name="Fardeau M.-L."/>
            <person name="Spring S."/>
        </authorList>
    </citation>
    <scope>NUCLEOTIDE SEQUENCE [LARGE SCALE GENOMIC DNA]</scope>
    <source>
        <strain evidence="14 15">L21-TH-D2</strain>
    </source>
</reference>
<dbReference type="AlphaFoldDB" id="R1CWQ7"/>
<feature type="site" description="Interaction with substrate tRNA" evidence="10">
    <location>
        <position position="125"/>
    </location>
</feature>
<dbReference type="FunFam" id="1.10.20.140:FF:000001">
    <property type="entry name" value="tRNA dimethylallyltransferase"/>
    <property type="match status" value="1"/>
</dbReference>
<comment type="catalytic activity">
    <reaction evidence="9 10 11">
        <text>adenosine(37) in tRNA + dimethylallyl diphosphate = N(6)-dimethylallyladenosine(37) in tRNA + diphosphate</text>
        <dbReference type="Rhea" id="RHEA:26482"/>
        <dbReference type="Rhea" id="RHEA-COMP:10162"/>
        <dbReference type="Rhea" id="RHEA-COMP:10375"/>
        <dbReference type="ChEBI" id="CHEBI:33019"/>
        <dbReference type="ChEBI" id="CHEBI:57623"/>
        <dbReference type="ChEBI" id="CHEBI:74411"/>
        <dbReference type="ChEBI" id="CHEBI:74415"/>
        <dbReference type="EC" id="2.5.1.75"/>
    </reaction>
</comment>
<evidence type="ECO:0000256" key="2">
    <source>
        <dbReference type="ARBA" id="ARBA00003213"/>
    </source>
</evidence>
<dbReference type="Gene3D" id="3.40.50.300">
    <property type="entry name" value="P-loop containing nucleotide triphosphate hydrolases"/>
    <property type="match status" value="1"/>
</dbReference>
<protein>
    <recommendedName>
        <fullName evidence="10">tRNA dimethylallyltransferase</fullName>
        <ecNumber evidence="10">2.5.1.75</ecNumber>
    </recommendedName>
    <alternativeName>
        <fullName evidence="10">Dimethylallyl diphosphate:tRNA dimethylallyltransferase</fullName>
        <shortName evidence="10">DMAPP:tRNA dimethylallyltransferase</shortName>
        <shortName evidence="10">DMATase</shortName>
    </alternativeName>
    <alternativeName>
        <fullName evidence="10">Isopentenyl-diphosphate:tRNA isopentenyltransferase</fullName>
        <shortName evidence="10">IPP transferase</shortName>
        <shortName evidence="10">IPPT</shortName>
        <shortName evidence="10">IPTase</shortName>
    </alternativeName>
</protein>
<dbReference type="InterPro" id="IPR027417">
    <property type="entry name" value="P-loop_NTPase"/>
</dbReference>
<accession>R1CWQ7</accession>
<evidence type="ECO:0000313" key="14">
    <source>
        <dbReference type="EMBL" id="EOD01049.1"/>
    </source>
</evidence>
<comment type="function">
    <text evidence="2 10 12">Catalyzes the transfer of a dimethylallyl group onto the adenine at position 37 in tRNAs that read codons beginning with uridine, leading to the formation of N6-(dimethylallyl)adenosine (i(6)A).</text>
</comment>
<name>R1CWQ7_9FIRM</name>
<evidence type="ECO:0000256" key="5">
    <source>
        <dbReference type="ARBA" id="ARBA00022694"/>
    </source>
</evidence>
<evidence type="ECO:0000256" key="3">
    <source>
        <dbReference type="ARBA" id="ARBA00005842"/>
    </source>
</evidence>
<keyword evidence="6 10" id="KW-0547">Nucleotide-binding</keyword>
<evidence type="ECO:0000313" key="15">
    <source>
        <dbReference type="Proteomes" id="UP000013378"/>
    </source>
</evidence>
<keyword evidence="15" id="KW-1185">Reference proteome</keyword>
<dbReference type="OrthoDB" id="9776390at2"/>
<dbReference type="GO" id="GO:0052381">
    <property type="term" value="F:tRNA dimethylallyltransferase activity"/>
    <property type="evidence" value="ECO:0007669"/>
    <property type="project" value="UniProtKB-UniRule"/>
</dbReference>
<dbReference type="Gene3D" id="1.10.20.140">
    <property type="match status" value="1"/>
</dbReference>
<keyword evidence="8 10" id="KW-0460">Magnesium</keyword>
<feature type="region of interest" description="Interaction with substrate tRNA" evidence="10">
    <location>
        <begin position="36"/>
        <end position="39"/>
    </location>
</feature>
<dbReference type="NCBIfam" id="TIGR00174">
    <property type="entry name" value="miaA"/>
    <property type="match status" value="1"/>
</dbReference>
<evidence type="ECO:0000256" key="9">
    <source>
        <dbReference type="ARBA" id="ARBA00049563"/>
    </source>
</evidence>
<dbReference type="GO" id="GO:0006400">
    <property type="term" value="P:tRNA modification"/>
    <property type="evidence" value="ECO:0007669"/>
    <property type="project" value="TreeGrafter"/>
</dbReference>
<dbReference type="PANTHER" id="PTHR11088:SF60">
    <property type="entry name" value="TRNA DIMETHYLALLYLTRANSFERASE"/>
    <property type="match status" value="1"/>
</dbReference>
<evidence type="ECO:0000256" key="12">
    <source>
        <dbReference type="RuleBase" id="RU003784"/>
    </source>
</evidence>
<comment type="caution">
    <text evidence="14">The sequence shown here is derived from an EMBL/GenBank/DDBJ whole genome shotgun (WGS) entry which is preliminary data.</text>
</comment>
<keyword evidence="4 10" id="KW-0808">Transferase</keyword>
<evidence type="ECO:0000256" key="7">
    <source>
        <dbReference type="ARBA" id="ARBA00022840"/>
    </source>
</evidence>
<dbReference type="HAMAP" id="MF_00185">
    <property type="entry name" value="IPP_trans"/>
    <property type="match status" value="1"/>
</dbReference>
<sequence>MKKKPLILLVGPTAVGKTSISIEIAKRLNAEIISADSMQIYKHMDIGTAKIKEQEKEGVKHYLIDIVYPNEKFTVSDYQKKAKECIDEILNKKKLPMLVGGTGLYVNSIVYDLDFTKAISNPKLRNKYNELAEIHGNEYLHEKLKKIDPKSANKIHINDRKRIIRALEVYHETGKPMSEYNKNFRKPNPTFELAFIGLTMNRKKLYDRINKRVELMIKEGLLDEVKNLLKMGYRPDSTALQGLGYKEIIKYFNNEYTYKEAIRILKRDTRRFAKRQITWFRRDKRIKWINLDLYDDNDKACKAILSYVSKKLNNNTFFKDITSGGDYFEK</sequence>
<evidence type="ECO:0000256" key="11">
    <source>
        <dbReference type="RuleBase" id="RU003783"/>
    </source>
</evidence>
<dbReference type="STRING" id="1304284.L21TH_0885"/>
<evidence type="ECO:0000256" key="10">
    <source>
        <dbReference type="HAMAP-Rule" id="MF_00185"/>
    </source>
</evidence>
<evidence type="ECO:0000256" key="4">
    <source>
        <dbReference type="ARBA" id="ARBA00022679"/>
    </source>
</evidence>
<feature type="binding site" evidence="10">
    <location>
        <begin position="13"/>
        <end position="18"/>
    </location>
    <ligand>
        <name>substrate</name>
    </ligand>
</feature>
<dbReference type="Proteomes" id="UP000013378">
    <property type="component" value="Unassembled WGS sequence"/>
</dbReference>
<comment type="similarity">
    <text evidence="3 10 13">Belongs to the IPP transferase family.</text>
</comment>
<gene>
    <name evidence="10" type="primary">miaA</name>
    <name evidence="14" type="ORF">L21TH_0885</name>
</gene>
<dbReference type="GO" id="GO:0005524">
    <property type="term" value="F:ATP binding"/>
    <property type="evidence" value="ECO:0007669"/>
    <property type="project" value="UniProtKB-UniRule"/>
</dbReference>
<evidence type="ECO:0000256" key="8">
    <source>
        <dbReference type="ARBA" id="ARBA00022842"/>
    </source>
</evidence>
<proteinExistence type="inferred from homology"/>
<dbReference type="eggNOG" id="COG0324">
    <property type="taxonomic scope" value="Bacteria"/>
</dbReference>
<evidence type="ECO:0000256" key="13">
    <source>
        <dbReference type="RuleBase" id="RU003785"/>
    </source>
</evidence>
<dbReference type="InterPro" id="IPR039657">
    <property type="entry name" value="Dimethylallyltransferase"/>
</dbReference>
<comment type="cofactor">
    <cofactor evidence="1 10">
        <name>Mg(2+)</name>
        <dbReference type="ChEBI" id="CHEBI:18420"/>
    </cofactor>
</comment>
<dbReference type="EC" id="2.5.1.75" evidence="10"/>
<dbReference type="RefSeq" id="WP_006310505.1">
    <property type="nucleotide sequence ID" value="NZ_ARZA01000090.1"/>
</dbReference>
<keyword evidence="5 10" id="KW-0819">tRNA processing</keyword>